<dbReference type="PANTHER" id="PTHR33449:SF1">
    <property type="entry name" value="NUCLEOID-ASSOCIATED PROTEIN YBAB"/>
    <property type="match status" value="1"/>
</dbReference>
<reference evidence="2" key="2">
    <citation type="submission" date="2020-09" db="EMBL/GenBank/DDBJ databases">
        <authorList>
            <person name="Sun Q."/>
            <person name="Zhou Y."/>
        </authorList>
    </citation>
    <scope>NUCLEOTIDE SEQUENCE</scope>
    <source>
        <strain evidence="2">CGMCC 4.7299</strain>
    </source>
</reference>
<reference evidence="2" key="1">
    <citation type="journal article" date="2014" name="Int. J. Syst. Evol. Microbiol.">
        <title>Complete genome sequence of Corynebacterium casei LMG S-19264T (=DSM 44701T), isolated from a smear-ripened cheese.</title>
        <authorList>
            <consortium name="US DOE Joint Genome Institute (JGI-PGF)"/>
            <person name="Walter F."/>
            <person name="Albersmeier A."/>
            <person name="Kalinowski J."/>
            <person name="Ruckert C."/>
        </authorList>
    </citation>
    <scope>NUCLEOTIDE SEQUENCE</scope>
    <source>
        <strain evidence="2">CGMCC 4.7299</strain>
    </source>
</reference>
<sequence length="102" mass="11080">MTSPGMKDLLKRVEAMQAHLSAVRENLSDTEVTGTAHGGAVAIRVTVTGEFRAVRIDPEVLELGQDETEQAVLSALRDIAEQIRTVSEQRAAQLPDILTHFA</sequence>
<dbReference type="GO" id="GO:0005829">
    <property type="term" value="C:cytosol"/>
    <property type="evidence" value="ECO:0007669"/>
    <property type="project" value="TreeGrafter"/>
</dbReference>
<gene>
    <name evidence="2" type="ORF">GCM10012284_10810</name>
</gene>
<dbReference type="GO" id="GO:0003677">
    <property type="term" value="F:DNA binding"/>
    <property type="evidence" value="ECO:0007669"/>
    <property type="project" value="UniProtKB-KW"/>
</dbReference>
<keyword evidence="3" id="KW-1185">Reference proteome</keyword>
<dbReference type="EMBL" id="BMMX01000002">
    <property type="protein sequence ID" value="GGK78747.1"/>
    <property type="molecule type" value="Genomic_DNA"/>
</dbReference>
<protein>
    <submittedName>
        <fullName evidence="2">Nucleoid-associated protein</fullName>
    </submittedName>
</protein>
<evidence type="ECO:0000313" key="2">
    <source>
        <dbReference type="EMBL" id="GGK78747.1"/>
    </source>
</evidence>
<dbReference type="PANTHER" id="PTHR33449">
    <property type="entry name" value="NUCLEOID-ASSOCIATED PROTEIN YBAB"/>
    <property type="match status" value="1"/>
</dbReference>
<accession>A0A8J3BU52</accession>
<proteinExistence type="predicted"/>
<dbReference type="Proteomes" id="UP000656042">
    <property type="component" value="Unassembled WGS sequence"/>
</dbReference>
<dbReference type="InterPro" id="IPR004401">
    <property type="entry name" value="YbaB/EbfC"/>
</dbReference>
<organism evidence="2 3">
    <name type="scientific">Mangrovihabitans endophyticus</name>
    <dbReference type="NCBI Taxonomy" id="1751298"/>
    <lineage>
        <taxon>Bacteria</taxon>
        <taxon>Bacillati</taxon>
        <taxon>Actinomycetota</taxon>
        <taxon>Actinomycetes</taxon>
        <taxon>Micromonosporales</taxon>
        <taxon>Micromonosporaceae</taxon>
        <taxon>Mangrovihabitans</taxon>
    </lineage>
</organism>
<dbReference type="InterPro" id="IPR036894">
    <property type="entry name" value="YbaB-like_sf"/>
</dbReference>
<keyword evidence="1" id="KW-0238">DNA-binding</keyword>
<evidence type="ECO:0000256" key="1">
    <source>
        <dbReference type="ARBA" id="ARBA00023125"/>
    </source>
</evidence>
<dbReference type="AlphaFoldDB" id="A0A8J3BU52"/>
<comment type="caution">
    <text evidence="2">The sequence shown here is derived from an EMBL/GenBank/DDBJ whole genome shotgun (WGS) entry which is preliminary data.</text>
</comment>
<evidence type="ECO:0000313" key="3">
    <source>
        <dbReference type="Proteomes" id="UP000656042"/>
    </source>
</evidence>
<name>A0A8J3BU52_9ACTN</name>
<dbReference type="SUPFAM" id="SSF82607">
    <property type="entry name" value="YbaB-like"/>
    <property type="match status" value="1"/>
</dbReference>
<dbReference type="Gene3D" id="3.30.1310.10">
    <property type="entry name" value="Nucleoid-associated protein YbaB-like domain"/>
    <property type="match status" value="1"/>
</dbReference>
<dbReference type="PIRSF" id="PIRSF004555">
    <property type="entry name" value="UCP004555"/>
    <property type="match status" value="1"/>
</dbReference>
<dbReference type="Pfam" id="PF02575">
    <property type="entry name" value="YbaB_DNA_bd"/>
    <property type="match status" value="1"/>
</dbReference>